<dbReference type="AlphaFoldDB" id="A0A1I3D0Q1"/>
<proteinExistence type="predicted"/>
<evidence type="ECO:0000313" key="1">
    <source>
        <dbReference type="EMBL" id="SFH80061.1"/>
    </source>
</evidence>
<reference evidence="1 2" key="1">
    <citation type="submission" date="2016-10" db="EMBL/GenBank/DDBJ databases">
        <authorList>
            <person name="de Groot N.N."/>
        </authorList>
    </citation>
    <scope>NUCLEOTIDE SEQUENCE [LARGE SCALE GENOMIC DNA]</scope>
    <source>
        <strain evidence="1 2">RK1</strain>
    </source>
</reference>
<organism evidence="1 2">
    <name type="scientific">Parapedobacter indicus</name>
    <dbReference type="NCBI Taxonomy" id="1477437"/>
    <lineage>
        <taxon>Bacteria</taxon>
        <taxon>Pseudomonadati</taxon>
        <taxon>Bacteroidota</taxon>
        <taxon>Sphingobacteriia</taxon>
        <taxon>Sphingobacteriales</taxon>
        <taxon>Sphingobacteriaceae</taxon>
        <taxon>Parapedobacter</taxon>
    </lineage>
</organism>
<protein>
    <submittedName>
        <fullName evidence="1">Uncharacterized protein</fullName>
    </submittedName>
</protein>
<evidence type="ECO:0000313" key="2">
    <source>
        <dbReference type="Proteomes" id="UP000198670"/>
    </source>
</evidence>
<dbReference type="EMBL" id="FOQO01000001">
    <property type="protein sequence ID" value="SFH80061.1"/>
    <property type="molecule type" value="Genomic_DNA"/>
</dbReference>
<dbReference type="STRING" id="1477437.SAMN05444682_101259"/>
<dbReference type="Proteomes" id="UP000198670">
    <property type="component" value="Unassembled WGS sequence"/>
</dbReference>
<dbReference type="RefSeq" id="WP_104443683.1">
    <property type="nucleotide sequence ID" value="NZ_FOQO01000001.1"/>
</dbReference>
<keyword evidence="2" id="KW-1185">Reference proteome</keyword>
<gene>
    <name evidence="1" type="ORF">SAMN05444682_101259</name>
</gene>
<accession>A0A1I3D0Q1</accession>
<dbReference type="OrthoDB" id="707775at2"/>
<name>A0A1I3D0Q1_9SPHI</name>
<dbReference type="Gene3D" id="3.40.50.20">
    <property type="match status" value="1"/>
</dbReference>
<sequence>MQNKVLITQGMRPFAQRVAKLLPVTYTLLFGSAEDVPNILIDNGNFVRIPHANTPIFIHEVIKKCLDREISVVIPLGVEELYPLAKGRPLFSEYGIEIWVPDVNVLANLSVVENPPKQLTLIVLAEGRSIPDGNADKRFEGLSGVFTPSDSDDELALCCIAD</sequence>